<dbReference type="InterPro" id="IPR053967">
    <property type="entry name" value="LlgE_F_G-like_D1"/>
</dbReference>
<evidence type="ECO:0000256" key="3">
    <source>
        <dbReference type="ARBA" id="ARBA00023143"/>
    </source>
</evidence>
<dbReference type="NCBIfam" id="TIGR03506">
    <property type="entry name" value="FlgEFG_subfam"/>
    <property type="match status" value="1"/>
</dbReference>
<proteinExistence type="inferred from homology"/>
<dbReference type="RefSeq" id="WP_353109824.1">
    <property type="nucleotide sequence ID" value="NZ_APND01000001.1"/>
</dbReference>
<evidence type="ECO:0000256" key="6">
    <source>
        <dbReference type="RuleBase" id="RU362116"/>
    </source>
</evidence>
<reference evidence="10 11" key="1">
    <citation type="submission" date="2013-03" db="EMBL/GenBank/DDBJ databases">
        <title>Salinisphaera dokdonensis CL-ES53 Genome Sequencing.</title>
        <authorList>
            <person name="Li C."/>
            <person name="Lai Q."/>
            <person name="Shao Z."/>
        </authorList>
    </citation>
    <scope>NUCLEOTIDE SEQUENCE [LARGE SCALE GENOMIC DNA]</scope>
    <source>
        <strain evidence="10 11">CL-ES53</strain>
    </source>
</reference>
<keyword evidence="10" id="KW-0282">Flagellum</keyword>
<dbReference type="Pfam" id="PF00460">
    <property type="entry name" value="Flg_bb_rod"/>
    <property type="match status" value="1"/>
</dbReference>
<comment type="subunit">
    <text evidence="4 6">The basal body constitutes a major portion of the flagellar organelle and consists of five rings (E,L,P,S, and M) mounted on a central rod. The rod consists of about 26 subunits of FlgG in the distal portion, and FlgB, FlgC and FlgF are thought to build up the proximal portion of the rod with about 6 subunits each.</text>
</comment>
<dbReference type="InterPro" id="IPR001444">
    <property type="entry name" value="Flag_bb_rod_N"/>
</dbReference>
<dbReference type="InterPro" id="IPR019776">
    <property type="entry name" value="Flagellar_basal_body_rod_CS"/>
</dbReference>
<evidence type="ECO:0000256" key="2">
    <source>
        <dbReference type="ARBA" id="ARBA00009677"/>
    </source>
</evidence>
<evidence type="ECO:0000259" key="7">
    <source>
        <dbReference type="Pfam" id="PF00460"/>
    </source>
</evidence>
<keyword evidence="3 6" id="KW-0975">Bacterial flagellum</keyword>
<organism evidence="10 11">
    <name type="scientific">Salinisphaera dokdonensis CL-ES53</name>
    <dbReference type="NCBI Taxonomy" id="1304272"/>
    <lineage>
        <taxon>Bacteria</taxon>
        <taxon>Pseudomonadati</taxon>
        <taxon>Pseudomonadota</taxon>
        <taxon>Gammaproteobacteria</taxon>
        <taxon>Salinisphaerales</taxon>
        <taxon>Salinisphaeraceae</taxon>
        <taxon>Salinisphaera</taxon>
    </lineage>
</organism>
<gene>
    <name evidence="10" type="primary">flgF</name>
    <name evidence="10" type="ORF">SADO_05225</name>
</gene>
<name>A0ABV2AYB9_9GAMM</name>
<feature type="domain" description="Flagellar basal body rod protein N-terminal" evidence="7">
    <location>
        <begin position="5"/>
        <end position="35"/>
    </location>
</feature>
<dbReference type="SUPFAM" id="SSF117143">
    <property type="entry name" value="Flagellar hook protein flgE"/>
    <property type="match status" value="1"/>
</dbReference>
<evidence type="ECO:0000313" key="10">
    <source>
        <dbReference type="EMBL" id="MES1928634.1"/>
    </source>
</evidence>
<comment type="similarity">
    <text evidence="2 6">Belongs to the flagella basal body rod proteins family.</text>
</comment>
<accession>A0ABV2AYB9</accession>
<comment type="subcellular location">
    <subcellularLocation>
        <location evidence="1 6">Bacterial flagellum basal body</location>
    </subcellularLocation>
</comment>
<feature type="domain" description="Flagellar hook protein FlgE/F/G-like D1" evidence="9">
    <location>
        <begin position="81"/>
        <end position="146"/>
    </location>
</feature>
<dbReference type="InterPro" id="IPR010930">
    <property type="entry name" value="Flg_bb/hook_C_dom"/>
</dbReference>
<evidence type="ECO:0000259" key="8">
    <source>
        <dbReference type="Pfam" id="PF06429"/>
    </source>
</evidence>
<evidence type="ECO:0000256" key="4">
    <source>
        <dbReference type="ARBA" id="ARBA00038560"/>
    </source>
</evidence>
<comment type="caution">
    <text evidence="10">The sequence shown here is derived from an EMBL/GenBank/DDBJ whole genome shotgun (WGS) entry which is preliminary data.</text>
</comment>
<keyword evidence="10" id="KW-0969">Cilium</keyword>
<dbReference type="Pfam" id="PF06429">
    <property type="entry name" value="Flg_bbr_C"/>
    <property type="match status" value="1"/>
</dbReference>
<keyword evidence="10" id="KW-0966">Cell projection</keyword>
<keyword evidence="11" id="KW-1185">Reference proteome</keyword>
<evidence type="ECO:0000256" key="1">
    <source>
        <dbReference type="ARBA" id="ARBA00004117"/>
    </source>
</evidence>
<dbReference type="EMBL" id="APND01000001">
    <property type="protein sequence ID" value="MES1928634.1"/>
    <property type="molecule type" value="Genomic_DNA"/>
</dbReference>
<dbReference type="PANTHER" id="PTHR30435">
    <property type="entry name" value="FLAGELLAR PROTEIN"/>
    <property type="match status" value="1"/>
</dbReference>
<evidence type="ECO:0000259" key="9">
    <source>
        <dbReference type="Pfam" id="PF22692"/>
    </source>
</evidence>
<dbReference type="InterPro" id="IPR037925">
    <property type="entry name" value="FlgE/F/G-like"/>
</dbReference>
<dbReference type="Pfam" id="PF22692">
    <property type="entry name" value="LlgE_F_G_D1"/>
    <property type="match status" value="1"/>
</dbReference>
<dbReference type="Proteomes" id="UP001460888">
    <property type="component" value="Unassembled WGS sequence"/>
</dbReference>
<evidence type="ECO:0000256" key="5">
    <source>
        <dbReference type="ARBA" id="ARBA00040228"/>
    </source>
</evidence>
<dbReference type="InterPro" id="IPR012836">
    <property type="entry name" value="FlgF"/>
</dbReference>
<feature type="domain" description="Flagellar basal-body/hook protein C-terminal" evidence="8">
    <location>
        <begin position="204"/>
        <end position="248"/>
    </location>
</feature>
<dbReference type="PROSITE" id="PS00588">
    <property type="entry name" value="FLAGELLA_BB_ROD"/>
    <property type="match status" value="1"/>
</dbReference>
<evidence type="ECO:0000313" key="11">
    <source>
        <dbReference type="Proteomes" id="UP001460888"/>
    </source>
</evidence>
<dbReference type="NCBIfam" id="NF009280">
    <property type="entry name" value="PRK12640.1"/>
    <property type="match status" value="1"/>
</dbReference>
<protein>
    <recommendedName>
        <fullName evidence="5 6">Flagellar basal-body rod protein FlgF</fullName>
    </recommendedName>
</protein>
<dbReference type="InterPro" id="IPR020013">
    <property type="entry name" value="Flagellar_FlgE/F/G"/>
</dbReference>
<dbReference type="PANTHER" id="PTHR30435:SF18">
    <property type="entry name" value="FLAGELLAR BASAL-BODY ROD PROTEIN FLGF"/>
    <property type="match status" value="1"/>
</dbReference>
<sequence length="252" mass="26032">MDRLIYTALSGATQTLDRQAVVANNMANASTPGFRGQLSMFRAVPVNGDGLATRAITASTTPGADMSPGQMTETGRSLDVAIDGSGWLAVQDAGGREAYTRAGGLQTDSTGILRSNGNPVLGEFGQPLVLPLGAQVTIAADGTISALGAGDRPSAIAQVGKLKLVDPPAEAIARGADNLFHPRQKADGSEGEPFAADENVRVVSGAVESSNVDPTEAMVSMIDNARRFEMQMKMISSADENAQSANQLLSLT</sequence>
<dbReference type="NCBIfam" id="TIGR02490">
    <property type="entry name" value="flgF"/>
    <property type="match status" value="1"/>
</dbReference>